<dbReference type="GO" id="GO:0016887">
    <property type="term" value="F:ATP hydrolysis activity"/>
    <property type="evidence" value="ECO:0007669"/>
    <property type="project" value="InterPro"/>
</dbReference>
<feature type="transmembrane region" description="Helical" evidence="12">
    <location>
        <begin position="110"/>
        <end position="132"/>
    </location>
</feature>
<dbReference type="FunFam" id="1.20.1560.10:FF:000018">
    <property type="entry name" value="ATP-binding cassette subfamily B member 11"/>
    <property type="match status" value="1"/>
</dbReference>
<evidence type="ECO:0000256" key="9">
    <source>
        <dbReference type="ARBA" id="ARBA00023136"/>
    </source>
</evidence>
<comment type="subcellular location">
    <subcellularLocation>
        <location evidence="1">Membrane</location>
        <topology evidence="1">Multi-pass membrane protein</topology>
    </subcellularLocation>
</comment>
<dbReference type="Gene3D" id="3.40.390.10">
    <property type="entry name" value="Collagenase (Catalytic Domain)"/>
    <property type="match status" value="1"/>
</dbReference>
<dbReference type="GO" id="GO:0006508">
    <property type="term" value="P:proteolysis"/>
    <property type="evidence" value="ECO:0007669"/>
    <property type="project" value="InterPro"/>
</dbReference>
<feature type="compositionally biased region" description="Basic and acidic residues" evidence="11">
    <location>
        <begin position="57"/>
        <end position="72"/>
    </location>
</feature>
<evidence type="ECO:0000256" key="2">
    <source>
        <dbReference type="ARBA" id="ARBA00007577"/>
    </source>
</evidence>
<evidence type="ECO:0000256" key="8">
    <source>
        <dbReference type="ARBA" id="ARBA00022989"/>
    </source>
</evidence>
<dbReference type="Gene3D" id="1.20.1560.10">
    <property type="entry name" value="ABC transporter type 1, transmembrane domain"/>
    <property type="match status" value="1"/>
</dbReference>
<organism evidence="16 17">
    <name type="scientific">Plakobranchus ocellatus</name>
    <dbReference type="NCBI Taxonomy" id="259542"/>
    <lineage>
        <taxon>Eukaryota</taxon>
        <taxon>Metazoa</taxon>
        <taxon>Spiralia</taxon>
        <taxon>Lophotrochozoa</taxon>
        <taxon>Mollusca</taxon>
        <taxon>Gastropoda</taxon>
        <taxon>Heterobranchia</taxon>
        <taxon>Euthyneura</taxon>
        <taxon>Panpulmonata</taxon>
        <taxon>Sacoglossa</taxon>
        <taxon>Placobranchoidea</taxon>
        <taxon>Plakobranchidae</taxon>
        <taxon>Plakobranchus</taxon>
    </lineage>
</organism>
<comment type="caution">
    <text evidence="10">Lacks conserved residue(s) required for the propagation of feature annotation.</text>
</comment>
<protein>
    <submittedName>
        <fullName evidence="16">Multidrug resistance protein 1</fullName>
    </submittedName>
</protein>
<name>A0AAV4CXH5_9GAST</name>
<dbReference type="GO" id="GO:0015421">
    <property type="term" value="F:ABC-type oligopeptide transporter activity"/>
    <property type="evidence" value="ECO:0007669"/>
    <property type="project" value="TreeGrafter"/>
</dbReference>
<dbReference type="PANTHER" id="PTHR43394:SF27">
    <property type="entry name" value="ATP-DEPENDENT TRANSLOCASE ABCB1-LIKE"/>
    <property type="match status" value="1"/>
</dbReference>
<feature type="region of interest" description="Disordered" evidence="11">
    <location>
        <begin position="1"/>
        <end position="82"/>
    </location>
</feature>
<dbReference type="PROSITE" id="PS50893">
    <property type="entry name" value="ABC_TRANSPORTER_2"/>
    <property type="match status" value="1"/>
</dbReference>
<feature type="transmembrane region" description="Helical" evidence="12">
    <location>
        <begin position="526"/>
        <end position="543"/>
    </location>
</feature>
<dbReference type="Proteomes" id="UP000735302">
    <property type="component" value="Unassembled WGS sequence"/>
</dbReference>
<dbReference type="InterPro" id="IPR011527">
    <property type="entry name" value="ABC1_TM_dom"/>
</dbReference>
<dbReference type="AlphaFoldDB" id="A0AAV4CXH5"/>
<evidence type="ECO:0000313" key="17">
    <source>
        <dbReference type="Proteomes" id="UP000735302"/>
    </source>
</evidence>
<feature type="transmembrane region" description="Helical" evidence="12">
    <location>
        <begin position="273"/>
        <end position="292"/>
    </location>
</feature>
<dbReference type="Pfam" id="PF13688">
    <property type="entry name" value="Reprolysin_5"/>
    <property type="match status" value="1"/>
</dbReference>
<keyword evidence="9 12" id="KW-0472">Membrane</keyword>
<keyword evidence="6" id="KW-0547">Nucleotide-binding</keyword>
<feature type="transmembrane region" description="Helical" evidence="12">
    <location>
        <begin position="389"/>
        <end position="408"/>
    </location>
</feature>
<evidence type="ECO:0000259" key="15">
    <source>
        <dbReference type="PROSITE" id="PS50929"/>
    </source>
</evidence>
<evidence type="ECO:0000313" key="16">
    <source>
        <dbReference type="EMBL" id="GFO36470.1"/>
    </source>
</evidence>
<keyword evidence="7" id="KW-0067">ATP-binding</keyword>
<evidence type="ECO:0000259" key="14">
    <source>
        <dbReference type="PROSITE" id="PS50893"/>
    </source>
</evidence>
<reference evidence="16 17" key="1">
    <citation type="journal article" date="2021" name="Elife">
        <title>Chloroplast acquisition without the gene transfer in kleptoplastic sea slugs, Plakobranchus ocellatus.</title>
        <authorList>
            <person name="Maeda T."/>
            <person name="Takahashi S."/>
            <person name="Yoshida T."/>
            <person name="Shimamura S."/>
            <person name="Takaki Y."/>
            <person name="Nagai Y."/>
            <person name="Toyoda A."/>
            <person name="Suzuki Y."/>
            <person name="Arimoto A."/>
            <person name="Ishii H."/>
            <person name="Satoh N."/>
            <person name="Nishiyama T."/>
            <person name="Hasebe M."/>
            <person name="Maruyama T."/>
            <person name="Minagawa J."/>
            <person name="Obokata J."/>
            <person name="Shigenobu S."/>
        </authorList>
    </citation>
    <scope>NUCLEOTIDE SEQUENCE [LARGE SCALE GENOMIC DNA]</scope>
</reference>
<feature type="binding site" evidence="10">
    <location>
        <position position="717"/>
    </location>
    <ligand>
        <name>Zn(2+)</name>
        <dbReference type="ChEBI" id="CHEBI:29105"/>
        <note>catalytic</note>
    </ligand>
</feature>
<accession>A0AAV4CXH5</accession>
<dbReference type="InterPro" id="IPR003439">
    <property type="entry name" value="ABC_transporter-like_ATP-bd"/>
</dbReference>
<evidence type="ECO:0000256" key="7">
    <source>
        <dbReference type="ARBA" id="ARBA00022840"/>
    </source>
</evidence>
<evidence type="ECO:0000256" key="4">
    <source>
        <dbReference type="ARBA" id="ARBA00022692"/>
    </source>
</evidence>
<feature type="compositionally biased region" description="Polar residues" evidence="11">
    <location>
        <begin position="31"/>
        <end position="40"/>
    </location>
</feature>
<feature type="binding site" evidence="10">
    <location>
        <position position="711"/>
    </location>
    <ligand>
        <name>Zn(2+)</name>
        <dbReference type="ChEBI" id="CHEBI:29105"/>
        <note>catalytic</note>
    </ligand>
</feature>
<feature type="domain" description="ABC transporter" evidence="14">
    <location>
        <begin position="451"/>
        <end position="688"/>
    </location>
</feature>
<dbReference type="EMBL" id="BLXT01007071">
    <property type="protein sequence ID" value="GFO36470.1"/>
    <property type="molecule type" value="Genomic_DNA"/>
</dbReference>
<evidence type="ECO:0000256" key="5">
    <source>
        <dbReference type="ARBA" id="ARBA00022737"/>
    </source>
</evidence>
<evidence type="ECO:0000259" key="13">
    <source>
        <dbReference type="PROSITE" id="PS50215"/>
    </source>
</evidence>
<dbReference type="PANTHER" id="PTHR43394">
    <property type="entry name" value="ATP-DEPENDENT PERMEASE MDL1, MITOCHONDRIAL"/>
    <property type="match status" value="1"/>
</dbReference>
<dbReference type="SUPFAM" id="SSF52540">
    <property type="entry name" value="P-loop containing nucleoside triphosphate hydrolases"/>
    <property type="match status" value="1"/>
</dbReference>
<keyword evidence="17" id="KW-1185">Reference proteome</keyword>
<evidence type="ECO:0000256" key="6">
    <source>
        <dbReference type="ARBA" id="ARBA00022741"/>
    </source>
</evidence>
<feature type="domain" description="Peptidase M12B" evidence="13">
    <location>
        <begin position="556"/>
        <end position="759"/>
    </location>
</feature>
<evidence type="ECO:0000256" key="10">
    <source>
        <dbReference type="PROSITE-ProRule" id="PRU00276"/>
    </source>
</evidence>
<feature type="transmembrane region" description="Helical" evidence="12">
    <location>
        <begin position="174"/>
        <end position="199"/>
    </location>
</feature>
<evidence type="ECO:0000256" key="1">
    <source>
        <dbReference type="ARBA" id="ARBA00004141"/>
    </source>
</evidence>
<dbReference type="SUPFAM" id="SSF55486">
    <property type="entry name" value="Metalloproteases ('zincins'), catalytic domain"/>
    <property type="match status" value="1"/>
</dbReference>
<dbReference type="InterPro" id="IPR027417">
    <property type="entry name" value="P-loop_NTPase"/>
</dbReference>
<dbReference type="GO" id="GO:0005524">
    <property type="term" value="F:ATP binding"/>
    <property type="evidence" value="ECO:0007669"/>
    <property type="project" value="UniProtKB-KW"/>
</dbReference>
<evidence type="ECO:0000256" key="11">
    <source>
        <dbReference type="SAM" id="MobiDB-lite"/>
    </source>
</evidence>
<dbReference type="InterPro" id="IPR024079">
    <property type="entry name" value="MetalloPept_cat_dom_sf"/>
</dbReference>
<feature type="transmembrane region" description="Helical" evidence="12">
    <location>
        <begin position="249"/>
        <end position="267"/>
    </location>
</feature>
<dbReference type="Pfam" id="PF00005">
    <property type="entry name" value="ABC_tran"/>
    <property type="match status" value="1"/>
</dbReference>
<comment type="similarity">
    <text evidence="2">Belongs to the ABC transporter superfamily. ABCB family. Multidrug resistance exporter (TC 3.A.1.201) subfamily.</text>
</comment>
<comment type="caution">
    <text evidence="16">The sequence shown here is derived from an EMBL/GenBank/DDBJ whole genome shotgun (WGS) entry which is preliminary data.</text>
</comment>
<proteinExistence type="inferred from homology"/>
<dbReference type="InterPro" id="IPR036640">
    <property type="entry name" value="ABC1_TM_sf"/>
</dbReference>
<dbReference type="SUPFAM" id="SSF90123">
    <property type="entry name" value="ABC transporter transmembrane region"/>
    <property type="match status" value="1"/>
</dbReference>
<dbReference type="Gene3D" id="3.40.50.300">
    <property type="entry name" value="P-loop containing nucleotide triphosphate hydrolases"/>
    <property type="match status" value="1"/>
</dbReference>
<gene>
    <name evidence="16" type="ORF">PoB_006297500</name>
</gene>
<keyword evidence="10" id="KW-0479">Metal-binding</keyword>
<dbReference type="GO" id="GO:0090374">
    <property type="term" value="P:oligopeptide export from mitochondrion"/>
    <property type="evidence" value="ECO:0007669"/>
    <property type="project" value="TreeGrafter"/>
</dbReference>
<keyword evidence="4 12" id="KW-0812">Transmembrane</keyword>
<feature type="transmembrane region" description="Helical" evidence="12">
    <location>
        <begin position="352"/>
        <end position="377"/>
    </location>
</feature>
<feature type="active site" evidence="10">
    <location>
        <position position="708"/>
    </location>
</feature>
<dbReference type="PROSITE" id="PS50215">
    <property type="entry name" value="ADAM_MEPRO"/>
    <property type="match status" value="1"/>
</dbReference>
<dbReference type="Pfam" id="PF00664">
    <property type="entry name" value="ABC_membrane"/>
    <property type="match status" value="1"/>
</dbReference>
<keyword evidence="3" id="KW-0813">Transport</keyword>
<feature type="binding site" evidence="10">
    <location>
        <position position="707"/>
    </location>
    <ligand>
        <name>Zn(2+)</name>
        <dbReference type="ChEBI" id="CHEBI:29105"/>
        <note>catalytic</note>
    </ligand>
</feature>
<evidence type="ECO:0000256" key="3">
    <source>
        <dbReference type="ARBA" id="ARBA00022448"/>
    </source>
</evidence>
<dbReference type="InterPro" id="IPR001590">
    <property type="entry name" value="Peptidase_M12B"/>
</dbReference>
<keyword evidence="10" id="KW-0862">Zinc</keyword>
<keyword evidence="5" id="KW-0677">Repeat</keyword>
<dbReference type="GO" id="GO:0004222">
    <property type="term" value="F:metalloendopeptidase activity"/>
    <property type="evidence" value="ECO:0007669"/>
    <property type="project" value="InterPro"/>
</dbReference>
<dbReference type="GO" id="GO:0005743">
    <property type="term" value="C:mitochondrial inner membrane"/>
    <property type="evidence" value="ECO:0007669"/>
    <property type="project" value="TreeGrafter"/>
</dbReference>
<dbReference type="PROSITE" id="PS50929">
    <property type="entry name" value="ABC_TM1F"/>
    <property type="match status" value="1"/>
</dbReference>
<dbReference type="CDD" id="cd18577">
    <property type="entry name" value="ABC_6TM_Pgp_ABCB1_D1_like"/>
    <property type="match status" value="1"/>
</dbReference>
<sequence length="843" mass="93298">MTKKKINLGPTLLNTRKSNDGVLPLDYSPDATFTNGNKPNANPKINGKDPAPYPNGKIHETDARDRKAKIQDADDDDEQSSTCGCFKKGPKDEMVGTFELFQFATGFDQLLILLGSIGAVIAGTCFIGNVTILGEVINIFVKDDENETSSLSSADYNSTAGEQTEYLDELMPYIYAYLIVGIVSIISGFTSVCCWTLSAERQVATMRKRFFQSVMSQTIGWFDVNGSGEISSRFSEDLAKVQEGLGEKTGIFIQWCSTYLAAIIMAFTRSWQLTLFALPFSPITMLFGMIMFRTMRRMAAREAKAYAKAGAIAEQAFRAIRTVQAFQGQEKESARYESHLGAAVKTASRKGLVLGISNSSIWVIVYLLFAGVMWFGLWLMQNSTLNPGSIIQVFFGVLIGSMSLGQAFNNLESLSNARGAAVKIFNIINQKSPIDAFSEDGHQPSTLDGRVEFCQVAFRYPARPDVTVAKNLSFKIKPGEHVALVGPSGCGKSTAIQLLQRFYDPLAGKKFYSVEREPSVMYDQRCLAVCLMGVLAFATPVFVEGSGVSSTDDIHYVVEVLAVIDTSMQEAWINKPGVGSQEKLLTEIESFFKEVNFIYHSLRKYNLSLEIRLLDVVFPTDPIVPESALMEGNKVWERQVGSFFNRWLAKYQYTYDHAMIFTNYNMKGSYLVNGVASMAAICRTKGFTGTSRVKGRMDYSTVITAAHELGHSLGAGHDSKKREDCYNGHIMSPSQWTASRNRFYFSSCSAEAIKRHIQKRLNKNNNCLLDTTSLPIVAKRFGEIVDQHTLCKRKGGWVYAKRGSGDTLCQVLRCAKTGSITNYTTPEGIGCGDGRQCYMGYCV</sequence>
<keyword evidence="8 12" id="KW-1133">Transmembrane helix</keyword>
<dbReference type="InterPro" id="IPR039421">
    <property type="entry name" value="Type_1_exporter"/>
</dbReference>
<feature type="domain" description="ABC transmembrane type-1" evidence="15">
    <location>
        <begin position="113"/>
        <end position="416"/>
    </location>
</feature>
<evidence type="ECO:0000256" key="12">
    <source>
        <dbReference type="SAM" id="Phobius"/>
    </source>
</evidence>
<dbReference type="GO" id="GO:0046872">
    <property type="term" value="F:metal ion binding"/>
    <property type="evidence" value="ECO:0007669"/>
    <property type="project" value="UniProtKB-KW"/>
</dbReference>